<sequence>MRKIAHFWHLLVALALFALQVPAMMAMGALSGGYYNNLTEVLKLTSETLIPGVVDENFKRGNPVDLLPFVQANHTGAKMRWVRELTDLEDSVANISQGGSTVFSEGATLESQEAILRICYLMTKLDKYDNAIWQTVNDYERETLEGNMRSITKKLGKKIIYDDFTYDGTGLTMDGLHAWAATNFGEAWDIDEGEGALALENMRVLSDELIQGFDYWLMPFALARRIDAAYREVGVTALKADTAGALGLISYGLDQAGGRTLTFDNKPIIRSDFLVAEQVNTGQGTTSGDARAKYSSGTKMYSIFAIKNGMTTLGQIDPGIKVAFGKTESDGEFFNLEHFDKLEGYIGTAMRLAAYTNLIVGSKYGIGRITDITNAAVTAA</sequence>
<gene>
    <name evidence="1" type="ORF">LCGC14_1621390</name>
</gene>
<dbReference type="EMBL" id="LAZR01013253">
    <property type="protein sequence ID" value="KKM22825.1"/>
    <property type="molecule type" value="Genomic_DNA"/>
</dbReference>
<protein>
    <submittedName>
        <fullName evidence="1">Uncharacterized protein</fullName>
    </submittedName>
</protein>
<reference evidence="1" key="1">
    <citation type="journal article" date="2015" name="Nature">
        <title>Complex archaea that bridge the gap between prokaryotes and eukaryotes.</title>
        <authorList>
            <person name="Spang A."/>
            <person name="Saw J.H."/>
            <person name="Jorgensen S.L."/>
            <person name="Zaremba-Niedzwiedzka K."/>
            <person name="Martijn J."/>
            <person name="Lind A.E."/>
            <person name="van Eijk R."/>
            <person name="Schleper C."/>
            <person name="Guy L."/>
            <person name="Ettema T.J."/>
        </authorList>
    </citation>
    <scope>NUCLEOTIDE SEQUENCE</scope>
</reference>
<organism evidence="1">
    <name type="scientific">marine sediment metagenome</name>
    <dbReference type="NCBI Taxonomy" id="412755"/>
    <lineage>
        <taxon>unclassified sequences</taxon>
        <taxon>metagenomes</taxon>
        <taxon>ecological metagenomes</taxon>
    </lineage>
</organism>
<accession>A0A0F9L5B7</accession>
<evidence type="ECO:0000313" key="1">
    <source>
        <dbReference type="EMBL" id="KKM22825.1"/>
    </source>
</evidence>
<comment type="caution">
    <text evidence="1">The sequence shown here is derived from an EMBL/GenBank/DDBJ whole genome shotgun (WGS) entry which is preliminary data.</text>
</comment>
<name>A0A0F9L5B7_9ZZZZ</name>
<dbReference type="AlphaFoldDB" id="A0A0F9L5B7"/>
<proteinExistence type="predicted"/>